<evidence type="ECO:0000313" key="3">
    <source>
        <dbReference type="Proteomes" id="UP000027439"/>
    </source>
</evidence>
<dbReference type="GO" id="GO:0003700">
    <property type="term" value="F:DNA-binding transcription factor activity"/>
    <property type="evidence" value="ECO:0007669"/>
    <property type="project" value="InterPro"/>
</dbReference>
<dbReference type="Pfam" id="PF01047">
    <property type="entry name" value="MarR"/>
    <property type="match status" value="1"/>
</dbReference>
<dbReference type="SMART" id="SM00347">
    <property type="entry name" value="HTH_MARR"/>
    <property type="match status" value="1"/>
</dbReference>
<dbReference type="PROSITE" id="PS50995">
    <property type="entry name" value="HTH_MARR_2"/>
    <property type="match status" value="1"/>
</dbReference>
<dbReference type="InterPro" id="IPR036390">
    <property type="entry name" value="WH_DNA-bd_sf"/>
</dbReference>
<evidence type="ECO:0000259" key="1">
    <source>
        <dbReference type="PROSITE" id="PS50995"/>
    </source>
</evidence>
<dbReference type="eggNOG" id="COG1846">
    <property type="taxonomic scope" value="Bacteria"/>
</dbReference>
<feature type="domain" description="HTH marR-type" evidence="1">
    <location>
        <begin position="3"/>
        <end position="135"/>
    </location>
</feature>
<dbReference type="Proteomes" id="UP000027439">
    <property type="component" value="Unassembled WGS sequence"/>
</dbReference>
<organism evidence="2 3">
    <name type="scientific">Caballeronia grimmiae</name>
    <dbReference type="NCBI Taxonomy" id="1071679"/>
    <lineage>
        <taxon>Bacteria</taxon>
        <taxon>Pseudomonadati</taxon>
        <taxon>Pseudomonadota</taxon>
        <taxon>Betaproteobacteria</taxon>
        <taxon>Burkholderiales</taxon>
        <taxon>Burkholderiaceae</taxon>
        <taxon>Caballeronia</taxon>
    </lineage>
</organism>
<dbReference type="AlphaFoldDB" id="A0A069NFV8"/>
<dbReference type="InterPro" id="IPR000835">
    <property type="entry name" value="HTH_MarR-typ"/>
</dbReference>
<dbReference type="InterPro" id="IPR036388">
    <property type="entry name" value="WH-like_DNA-bd_sf"/>
</dbReference>
<dbReference type="PANTHER" id="PTHR33164:SF105">
    <property type="entry name" value="TRANSCRIPTIONAL REPRESSOR PROTEIN-RELATED"/>
    <property type="match status" value="1"/>
</dbReference>
<protein>
    <submittedName>
        <fullName evidence="2">MarR family transcriptional regulator</fullName>
    </submittedName>
</protein>
<sequence>MKTPCLCTDLRRASRKLTEAYDAALASFEINIAQYFLLRTIADHQPVSLTQLGALVDLDRSTIGRNVKVLESRELTHIGIDPGDQRERVVSLTSDGKALLRRATPAWDRCQVSVREKIGLKKVEALRSMLAELGEAIT</sequence>
<proteinExistence type="predicted"/>
<evidence type="ECO:0000313" key="2">
    <source>
        <dbReference type="EMBL" id="KDR26589.1"/>
    </source>
</evidence>
<reference evidence="2 3" key="1">
    <citation type="submission" date="2014-03" db="EMBL/GenBank/DDBJ databases">
        <title>Draft Genome Sequences of Four Burkholderia Strains.</title>
        <authorList>
            <person name="Liu X.Y."/>
            <person name="Li C.X."/>
            <person name="Xu J.H."/>
        </authorList>
    </citation>
    <scope>NUCLEOTIDE SEQUENCE [LARGE SCALE GENOMIC DNA]</scope>
    <source>
        <strain evidence="2 3">R27</strain>
    </source>
</reference>
<comment type="caution">
    <text evidence="2">The sequence shown here is derived from an EMBL/GenBank/DDBJ whole genome shotgun (WGS) entry which is preliminary data.</text>
</comment>
<gene>
    <name evidence="2" type="ORF">BG57_26060</name>
</gene>
<dbReference type="InterPro" id="IPR039422">
    <property type="entry name" value="MarR/SlyA-like"/>
</dbReference>
<dbReference type="GO" id="GO:0006950">
    <property type="term" value="P:response to stress"/>
    <property type="evidence" value="ECO:0007669"/>
    <property type="project" value="TreeGrafter"/>
</dbReference>
<name>A0A069NFV8_9BURK</name>
<dbReference type="RefSeq" id="WP_035970150.1">
    <property type="nucleotide sequence ID" value="NZ_BMEG01000018.1"/>
</dbReference>
<dbReference type="SUPFAM" id="SSF46785">
    <property type="entry name" value="Winged helix' DNA-binding domain"/>
    <property type="match status" value="1"/>
</dbReference>
<accession>A0A069NFV8</accession>
<dbReference type="Gene3D" id="1.10.10.10">
    <property type="entry name" value="Winged helix-like DNA-binding domain superfamily/Winged helix DNA-binding domain"/>
    <property type="match status" value="1"/>
</dbReference>
<dbReference type="OrthoDB" id="8795430at2"/>
<dbReference type="PANTHER" id="PTHR33164">
    <property type="entry name" value="TRANSCRIPTIONAL REGULATOR, MARR FAMILY"/>
    <property type="match status" value="1"/>
</dbReference>
<dbReference type="STRING" id="1071679.BG57_26060"/>
<dbReference type="EMBL" id="JFHE01000052">
    <property type="protein sequence ID" value="KDR26589.1"/>
    <property type="molecule type" value="Genomic_DNA"/>
</dbReference>